<evidence type="ECO:0000313" key="1">
    <source>
        <dbReference type="EMBL" id="JAP15316.1"/>
    </source>
</evidence>
<protein>
    <submittedName>
        <fullName evidence="1">Putative ovule protein</fullName>
    </submittedName>
</protein>
<name>A0A0V0H4L5_SOLCH</name>
<reference evidence="1" key="1">
    <citation type="submission" date="2015-12" db="EMBL/GenBank/DDBJ databases">
        <title>Gene expression during late stages of embryo sac development: a critical building block for successful pollen-pistil interactions.</title>
        <authorList>
            <person name="Liu Y."/>
            <person name="Joly V."/>
            <person name="Sabar M."/>
            <person name="Matton D.P."/>
        </authorList>
    </citation>
    <scope>NUCLEOTIDE SEQUENCE</scope>
</reference>
<accession>A0A0V0H4L5</accession>
<dbReference type="AlphaFoldDB" id="A0A0V0H4L5"/>
<proteinExistence type="predicted"/>
<organism evidence="1">
    <name type="scientific">Solanum chacoense</name>
    <name type="common">Chaco potato</name>
    <dbReference type="NCBI Taxonomy" id="4108"/>
    <lineage>
        <taxon>Eukaryota</taxon>
        <taxon>Viridiplantae</taxon>
        <taxon>Streptophyta</taxon>
        <taxon>Embryophyta</taxon>
        <taxon>Tracheophyta</taxon>
        <taxon>Spermatophyta</taxon>
        <taxon>Magnoliopsida</taxon>
        <taxon>eudicotyledons</taxon>
        <taxon>Gunneridae</taxon>
        <taxon>Pentapetalae</taxon>
        <taxon>asterids</taxon>
        <taxon>lamiids</taxon>
        <taxon>Solanales</taxon>
        <taxon>Solanaceae</taxon>
        <taxon>Solanoideae</taxon>
        <taxon>Solaneae</taxon>
        <taxon>Solanum</taxon>
    </lineage>
</organism>
<dbReference type="EMBL" id="GEDG01025346">
    <property type="protein sequence ID" value="JAP15316.1"/>
    <property type="molecule type" value="Transcribed_RNA"/>
</dbReference>
<sequence length="80" mass="8972">MVQNKTNVCEFNLSPELQVSNNSLIQYANPAFTGVGNTENHPKNTNVLAVEIKNQSLHLKYQYHNVIVFNTGISSHLHHA</sequence>